<evidence type="ECO:0000313" key="2">
    <source>
        <dbReference type="EMBL" id="GGO43723.1"/>
    </source>
</evidence>
<gene>
    <name evidence="2" type="ORF">GCM10012287_07560</name>
</gene>
<keyword evidence="3" id="KW-1185">Reference proteome</keyword>
<reference evidence="3" key="1">
    <citation type="journal article" date="2019" name="Int. J. Syst. Evol. Microbiol.">
        <title>The Global Catalogue of Microorganisms (GCM) 10K type strain sequencing project: providing services to taxonomists for standard genome sequencing and annotation.</title>
        <authorList>
            <consortium name="The Broad Institute Genomics Platform"/>
            <consortium name="The Broad Institute Genome Sequencing Center for Infectious Disease"/>
            <person name="Wu L."/>
            <person name="Ma J."/>
        </authorList>
    </citation>
    <scope>NUCLEOTIDE SEQUENCE [LARGE SCALE GENOMIC DNA]</scope>
    <source>
        <strain evidence="3">CGMCC 4.7178</strain>
    </source>
</reference>
<name>A0ABQ2LVR2_9ACTN</name>
<evidence type="ECO:0000313" key="3">
    <source>
        <dbReference type="Proteomes" id="UP000631535"/>
    </source>
</evidence>
<protein>
    <submittedName>
        <fullName evidence="2">Uncharacterized protein</fullName>
    </submittedName>
</protein>
<dbReference type="EMBL" id="BMMP01000002">
    <property type="protein sequence ID" value="GGO43723.1"/>
    <property type="molecule type" value="Genomic_DNA"/>
</dbReference>
<dbReference type="Proteomes" id="UP000631535">
    <property type="component" value="Unassembled WGS sequence"/>
</dbReference>
<feature type="region of interest" description="Disordered" evidence="1">
    <location>
        <begin position="1"/>
        <end position="80"/>
    </location>
</feature>
<proteinExistence type="predicted"/>
<feature type="region of interest" description="Disordered" evidence="1">
    <location>
        <begin position="94"/>
        <end position="114"/>
    </location>
</feature>
<comment type="caution">
    <text evidence="2">The sequence shown here is derived from an EMBL/GenBank/DDBJ whole genome shotgun (WGS) entry which is preliminary data.</text>
</comment>
<evidence type="ECO:0000256" key="1">
    <source>
        <dbReference type="SAM" id="MobiDB-lite"/>
    </source>
</evidence>
<feature type="compositionally biased region" description="Basic and acidic residues" evidence="1">
    <location>
        <begin position="49"/>
        <end position="60"/>
    </location>
</feature>
<accession>A0ABQ2LVR2</accession>
<organism evidence="2 3">
    <name type="scientific">Streptomyces daqingensis</name>
    <dbReference type="NCBI Taxonomy" id="1472640"/>
    <lineage>
        <taxon>Bacteria</taxon>
        <taxon>Bacillati</taxon>
        <taxon>Actinomycetota</taxon>
        <taxon>Actinomycetes</taxon>
        <taxon>Kitasatosporales</taxon>
        <taxon>Streptomycetaceae</taxon>
        <taxon>Streptomyces</taxon>
    </lineage>
</organism>
<sequence length="114" mass="12036">MAEDELPRAVSGAAAGRRSQKRSPGAPRPVAAPGGREKPPCMSCCPSSTREKKIKEREESDAIGIARESSQSARVPQTPDWKVVHGPATAIPAFRPSGPYAVTQEPARTAGGWC</sequence>
<feature type="compositionally biased region" description="Low complexity" evidence="1">
    <location>
        <begin position="8"/>
        <end position="34"/>
    </location>
</feature>